<accession>A0AAQ4CSK7</accession>
<feature type="binding site" evidence="4">
    <location>
        <position position="76"/>
    </location>
    <ligand>
        <name>Zn(2+)</name>
        <dbReference type="ChEBI" id="CHEBI:29105"/>
    </ligand>
</feature>
<dbReference type="PANTHER" id="PTHR34535:SF3">
    <property type="entry name" value="HYDROGENASE MATURATION FACTOR HYPA"/>
    <property type="match status" value="1"/>
</dbReference>
<feature type="binding site" evidence="4">
    <location>
        <position position="2"/>
    </location>
    <ligand>
        <name>Ni(2+)</name>
        <dbReference type="ChEBI" id="CHEBI:49786"/>
    </ligand>
</feature>
<dbReference type="RefSeq" id="WP_229569157.1">
    <property type="nucleotide sequence ID" value="NZ_AP025226.1"/>
</dbReference>
<dbReference type="GeneID" id="68866534"/>
<dbReference type="GO" id="GO:0051604">
    <property type="term" value="P:protein maturation"/>
    <property type="evidence" value="ECO:0007669"/>
    <property type="project" value="InterPro"/>
</dbReference>
<evidence type="ECO:0000313" key="6">
    <source>
        <dbReference type="Proteomes" id="UP001319921"/>
    </source>
</evidence>
<evidence type="ECO:0000256" key="1">
    <source>
        <dbReference type="ARBA" id="ARBA00022596"/>
    </source>
</evidence>
<feature type="binding site" evidence="4">
    <location>
        <position position="117"/>
    </location>
    <ligand>
        <name>Zn(2+)</name>
        <dbReference type="ChEBI" id="CHEBI:29105"/>
    </ligand>
</feature>
<comment type="similarity">
    <text evidence="4">Belongs to the HypA/HybF family.</text>
</comment>
<protein>
    <recommendedName>
        <fullName evidence="4">Hydrogenase maturation factor HypA</fullName>
    </recommendedName>
</protein>
<keyword evidence="6" id="KW-1185">Reference proteome</keyword>
<dbReference type="Gene3D" id="3.30.2320.80">
    <property type="match status" value="1"/>
</dbReference>
<name>A0AAQ4CSK7_9CREN</name>
<dbReference type="PANTHER" id="PTHR34535">
    <property type="entry name" value="HYDROGENASE MATURATION FACTOR HYPA"/>
    <property type="match status" value="1"/>
</dbReference>
<organism evidence="5 6">
    <name type="scientific">Saccharolobus caldissimus</name>
    <dbReference type="NCBI Taxonomy" id="1702097"/>
    <lineage>
        <taxon>Archaea</taxon>
        <taxon>Thermoproteota</taxon>
        <taxon>Thermoprotei</taxon>
        <taxon>Sulfolobales</taxon>
        <taxon>Sulfolobaceae</taxon>
        <taxon>Saccharolobus</taxon>
    </lineage>
</organism>
<comment type="function">
    <text evidence="4">Involved in the maturation of [NiFe] hydrogenases. Required for nickel insertion into the metal center of the hydrogenase.</text>
</comment>
<keyword evidence="3 4" id="KW-0862">Zinc</keyword>
<feature type="binding site" evidence="4">
    <location>
        <position position="120"/>
    </location>
    <ligand>
        <name>Zn(2+)</name>
        <dbReference type="ChEBI" id="CHEBI:29105"/>
    </ligand>
</feature>
<dbReference type="Pfam" id="PF01155">
    <property type="entry name" value="HypA"/>
    <property type="match status" value="1"/>
</dbReference>
<dbReference type="AlphaFoldDB" id="A0AAQ4CSK7"/>
<dbReference type="GO" id="GO:0016151">
    <property type="term" value="F:nickel cation binding"/>
    <property type="evidence" value="ECO:0007669"/>
    <property type="project" value="UniProtKB-UniRule"/>
</dbReference>
<feature type="binding site" evidence="4">
    <location>
        <position position="73"/>
    </location>
    <ligand>
        <name>Zn(2+)</name>
        <dbReference type="ChEBI" id="CHEBI:29105"/>
    </ligand>
</feature>
<proteinExistence type="inferred from homology"/>
<reference evidence="5 6" key="1">
    <citation type="journal article" date="2022" name="Microbiol. Resour. Announc.">
        <title>Complete Genome Sequence of the Hyperthermophilic and Acidophilic Archaeon Saccharolobus caldissimus Strain HS-3T.</title>
        <authorList>
            <person name="Sakai H.D."/>
            <person name="Kurosawa N."/>
        </authorList>
    </citation>
    <scope>NUCLEOTIDE SEQUENCE [LARGE SCALE GENOMIC DNA]</scope>
    <source>
        <strain evidence="5 6">JCM32116</strain>
    </source>
</reference>
<gene>
    <name evidence="4" type="primary">hypA</name>
    <name evidence="5" type="ORF">SACC_18050</name>
</gene>
<dbReference type="Proteomes" id="UP001319921">
    <property type="component" value="Chromosome"/>
</dbReference>
<keyword evidence="1 4" id="KW-0533">Nickel</keyword>
<dbReference type="KEGG" id="scas:SACC_18050"/>
<evidence type="ECO:0000256" key="3">
    <source>
        <dbReference type="ARBA" id="ARBA00022833"/>
    </source>
</evidence>
<evidence type="ECO:0000313" key="5">
    <source>
        <dbReference type="EMBL" id="BDB98788.1"/>
    </source>
</evidence>
<evidence type="ECO:0000256" key="2">
    <source>
        <dbReference type="ARBA" id="ARBA00022723"/>
    </source>
</evidence>
<dbReference type="PIRSF" id="PIRSF004761">
    <property type="entry name" value="Hydrgn_mat_HypA"/>
    <property type="match status" value="1"/>
</dbReference>
<keyword evidence="2 4" id="KW-0479">Metal-binding</keyword>
<dbReference type="InterPro" id="IPR000688">
    <property type="entry name" value="HypA/HybF"/>
</dbReference>
<dbReference type="GO" id="GO:0008270">
    <property type="term" value="F:zinc ion binding"/>
    <property type="evidence" value="ECO:0007669"/>
    <property type="project" value="UniProtKB-UniRule"/>
</dbReference>
<evidence type="ECO:0000256" key="4">
    <source>
        <dbReference type="HAMAP-Rule" id="MF_00213"/>
    </source>
</evidence>
<sequence>MHEGSLAYSTATALIEYAKEHNIKRATKVEIGIGELTMIDEEIYKNWLIEMLKGSPYDSAEIRLVKEPVRFKCNICNYSWSLDEVKEKVIENICKEIVDCDTPIHYLPEIAQAYVTCPKCNSRDFEIISGEGIIIRSINYVE</sequence>
<dbReference type="EMBL" id="AP025226">
    <property type="protein sequence ID" value="BDB98788.1"/>
    <property type="molecule type" value="Genomic_DNA"/>
</dbReference>
<dbReference type="HAMAP" id="MF_00213">
    <property type="entry name" value="HypA_HybF"/>
    <property type="match status" value="1"/>
</dbReference>